<dbReference type="PANTHER" id="PTHR12661:SF5">
    <property type="entry name" value="SUPPRESSOR OF SWI4 1 HOMOLOG"/>
    <property type="match status" value="1"/>
</dbReference>
<dbReference type="GO" id="GO:0006364">
    <property type="term" value="P:rRNA processing"/>
    <property type="evidence" value="ECO:0007669"/>
    <property type="project" value="InterPro"/>
</dbReference>
<evidence type="ECO:0000313" key="4">
    <source>
        <dbReference type="EMBL" id="KAJ8502302.1"/>
    </source>
</evidence>
<dbReference type="Gene3D" id="3.90.1300.10">
    <property type="entry name" value="Amidase signature (AS) domain"/>
    <property type="match status" value="1"/>
</dbReference>
<keyword evidence="2" id="KW-0472">Membrane</keyword>
<dbReference type="GO" id="GO:0030687">
    <property type="term" value="C:preribosome, large subunit precursor"/>
    <property type="evidence" value="ECO:0007669"/>
    <property type="project" value="TreeGrafter"/>
</dbReference>
<reference evidence="4" key="1">
    <citation type="submission" date="2022-11" db="EMBL/GenBank/DDBJ databases">
        <title>Genome Sequence of Cubamyces cubensis.</title>
        <authorList>
            <person name="Buettner E."/>
        </authorList>
    </citation>
    <scope>NUCLEOTIDE SEQUENCE</scope>
    <source>
        <strain evidence="4">MPL-01</strain>
    </source>
</reference>
<evidence type="ECO:0000313" key="5">
    <source>
        <dbReference type="Proteomes" id="UP001215151"/>
    </source>
</evidence>
<dbReference type="AlphaFoldDB" id="A0AAD7XH70"/>
<name>A0AAD7XH70_9APHY</name>
<dbReference type="SMART" id="SM00879">
    <property type="entry name" value="Brix"/>
    <property type="match status" value="1"/>
</dbReference>
<dbReference type="InterPro" id="IPR045112">
    <property type="entry name" value="PPAN-like"/>
</dbReference>
<dbReference type="InterPro" id="IPR007109">
    <property type="entry name" value="Brix"/>
</dbReference>
<feature type="region of interest" description="Disordered" evidence="1">
    <location>
        <begin position="1"/>
        <end position="21"/>
    </location>
</feature>
<gene>
    <name evidence="4" type="ORF">ONZ51_g48</name>
</gene>
<evidence type="ECO:0000256" key="2">
    <source>
        <dbReference type="SAM" id="Phobius"/>
    </source>
</evidence>
<dbReference type="PANTHER" id="PTHR12661">
    <property type="entry name" value="PETER PAN-RELATED"/>
    <property type="match status" value="1"/>
</dbReference>
<dbReference type="SUPFAM" id="SSF75304">
    <property type="entry name" value="Amidase signature (AS) enzymes"/>
    <property type="match status" value="1"/>
</dbReference>
<organism evidence="4 5">
    <name type="scientific">Trametes cubensis</name>
    <dbReference type="NCBI Taxonomy" id="1111947"/>
    <lineage>
        <taxon>Eukaryota</taxon>
        <taxon>Fungi</taxon>
        <taxon>Dikarya</taxon>
        <taxon>Basidiomycota</taxon>
        <taxon>Agaricomycotina</taxon>
        <taxon>Agaricomycetes</taxon>
        <taxon>Polyporales</taxon>
        <taxon>Polyporaceae</taxon>
        <taxon>Trametes</taxon>
    </lineage>
</organism>
<dbReference type="EMBL" id="JAPEVG010000001">
    <property type="protein sequence ID" value="KAJ8502302.1"/>
    <property type="molecule type" value="Genomic_DNA"/>
</dbReference>
<sequence>MARRRKHRTHLKGGVASNPGSAEGVPKSFVIKHGQVGSSLAQLVRDVRKVMEPNTASRLRGCVGLPGLQVKERARNKLRDFLTMAPALGVTHLLAFTLTDVAPSLRIVRLSAGPTLSFRVERYSLTKDIINASRRARSMSTVEYLSPPLVSISPIFSPHNSSPDCMTTLSWYWPRSLRPVSYLGRSTADTFSAPSNNLVVWPASPFSPWPCPCIILELVLHSLAKSRATRTAATMPLNAARMRSSMDTSRSGTSTSSTESSRLPLRSPVFLMGESFYLVFPARSCPVTCVYGIWHVSQADHSSRLLVLSAFPPACACVPAPVPAPPADSSVQYLSGLACIDLMYNVVESPVGLVPVTHVRPTEDALTAEWTDVRVGRGHGSPLVERLLYGSPNPLRPSDGGKGGKAGAAAAGSGFYNAEKMAGLPVGVQVVGRRWEDEKVVEMMRVVDRALGPRDFGPLSWKAQGK</sequence>
<dbReference type="GO" id="GO:0000027">
    <property type="term" value="P:ribosomal large subunit assembly"/>
    <property type="evidence" value="ECO:0007669"/>
    <property type="project" value="TreeGrafter"/>
</dbReference>
<protein>
    <recommendedName>
        <fullName evidence="3">Brix domain-containing protein</fullName>
    </recommendedName>
</protein>
<feature type="domain" description="Brix" evidence="3">
    <location>
        <begin position="26"/>
        <end position="248"/>
    </location>
</feature>
<dbReference type="GO" id="GO:0019843">
    <property type="term" value="F:rRNA binding"/>
    <property type="evidence" value="ECO:0007669"/>
    <property type="project" value="InterPro"/>
</dbReference>
<evidence type="ECO:0000256" key="1">
    <source>
        <dbReference type="SAM" id="MobiDB-lite"/>
    </source>
</evidence>
<feature type="compositionally biased region" description="Low complexity" evidence="1">
    <location>
        <begin position="241"/>
        <end position="261"/>
    </location>
</feature>
<proteinExistence type="predicted"/>
<keyword evidence="5" id="KW-1185">Reference proteome</keyword>
<feature type="compositionally biased region" description="Basic residues" evidence="1">
    <location>
        <begin position="1"/>
        <end position="11"/>
    </location>
</feature>
<dbReference type="PROSITE" id="PS50833">
    <property type="entry name" value="BRIX"/>
    <property type="match status" value="1"/>
</dbReference>
<keyword evidence="2" id="KW-1133">Transmembrane helix</keyword>
<feature type="transmembrane region" description="Helical" evidence="2">
    <location>
        <begin position="81"/>
        <end position="99"/>
    </location>
</feature>
<dbReference type="Pfam" id="PF04427">
    <property type="entry name" value="Brix"/>
    <property type="match status" value="1"/>
</dbReference>
<keyword evidence="2" id="KW-0812">Transmembrane</keyword>
<accession>A0AAD7XH70</accession>
<comment type="caution">
    <text evidence="4">The sequence shown here is derived from an EMBL/GenBank/DDBJ whole genome shotgun (WGS) entry which is preliminary data.</text>
</comment>
<evidence type="ECO:0000259" key="3">
    <source>
        <dbReference type="PROSITE" id="PS50833"/>
    </source>
</evidence>
<dbReference type="InterPro" id="IPR036928">
    <property type="entry name" value="AS_sf"/>
</dbReference>
<feature type="region of interest" description="Disordered" evidence="1">
    <location>
        <begin position="240"/>
        <end position="261"/>
    </location>
</feature>
<dbReference type="Proteomes" id="UP001215151">
    <property type="component" value="Unassembled WGS sequence"/>
</dbReference>